<organism evidence="1 2">
    <name type="scientific">Mesorhabditis belari</name>
    <dbReference type="NCBI Taxonomy" id="2138241"/>
    <lineage>
        <taxon>Eukaryota</taxon>
        <taxon>Metazoa</taxon>
        <taxon>Ecdysozoa</taxon>
        <taxon>Nematoda</taxon>
        <taxon>Chromadorea</taxon>
        <taxon>Rhabditida</taxon>
        <taxon>Rhabditina</taxon>
        <taxon>Rhabditomorpha</taxon>
        <taxon>Rhabditoidea</taxon>
        <taxon>Rhabditidae</taxon>
        <taxon>Mesorhabditinae</taxon>
        <taxon>Mesorhabditis</taxon>
    </lineage>
</organism>
<name>A0AAF3EBM2_9BILA</name>
<reference evidence="2" key="1">
    <citation type="submission" date="2024-02" db="UniProtKB">
        <authorList>
            <consortium name="WormBaseParasite"/>
        </authorList>
    </citation>
    <scope>IDENTIFICATION</scope>
</reference>
<keyword evidence="1" id="KW-1185">Reference proteome</keyword>
<proteinExistence type="predicted"/>
<accession>A0AAF3EBM2</accession>
<dbReference type="WBParaSite" id="MBELARI_LOCUS11334">
    <property type="protein sequence ID" value="MBELARI_LOCUS11334"/>
    <property type="gene ID" value="MBELARI_LOCUS11334"/>
</dbReference>
<dbReference type="Proteomes" id="UP000887575">
    <property type="component" value="Unassembled WGS sequence"/>
</dbReference>
<evidence type="ECO:0000313" key="1">
    <source>
        <dbReference type="Proteomes" id="UP000887575"/>
    </source>
</evidence>
<evidence type="ECO:0000313" key="2">
    <source>
        <dbReference type="WBParaSite" id="MBELARI_LOCUS11334"/>
    </source>
</evidence>
<protein>
    <submittedName>
        <fullName evidence="2">Uncharacterized protein</fullName>
    </submittedName>
</protein>
<sequence length="151" mass="18123">MNSQFRKLFKGIRGECYYRALVVWPEHARIEGRFTGGFSQIVVLILLIKPWYDRSLDSCYLAAHRRKGSVWNKNLSRQIKLVLKLNEDLTPFWFHFFAKRYPFSKIHLNFAGVSFYKRFKQKQLAKELQLFEKQLQEHERLLSQAHTIQSE</sequence>
<dbReference type="AlphaFoldDB" id="A0AAF3EBM2"/>